<evidence type="ECO:0000313" key="2">
    <source>
        <dbReference type="Proteomes" id="UP000507470"/>
    </source>
</evidence>
<evidence type="ECO:0000313" key="1">
    <source>
        <dbReference type="EMBL" id="CAC5358198.1"/>
    </source>
</evidence>
<protein>
    <recommendedName>
        <fullName evidence="3">Reverse transcriptase domain-containing protein</fullName>
    </recommendedName>
</protein>
<sequence>MYRTLNPTGLSIKIRRNMKVAKAFEIDKNGILTLDENETRDKSVQINKLQSVVKELGIQINENLYMFEKQQLTELLTRNRQVFAKDISELGKIEYHYHRIDTGDAPPVQSMPYRQTPQMREETEKHIDIMLQNDIIEPSNSPWASPVVLVRKKKSNKDAKQEFRFAVDYRRLNKCTLRAKFCIPRVDDVFDTVDNSKAVIYSVLDIMSGFF</sequence>
<dbReference type="SUPFAM" id="SSF56672">
    <property type="entry name" value="DNA/RNA polymerases"/>
    <property type="match status" value="1"/>
</dbReference>
<dbReference type="PANTHER" id="PTHR24559">
    <property type="entry name" value="TRANSPOSON TY3-I GAG-POL POLYPROTEIN"/>
    <property type="match status" value="1"/>
</dbReference>
<dbReference type="EMBL" id="CACVKT020000318">
    <property type="protein sequence ID" value="CAC5358198.1"/>
    <property type="molecule type" value="Genomic_DNA"/>
</dbReference>
<dbReference type="InterPro" id="IPR043128">
    <property type="entry name" value="Rev_trsase/Diguanyl_cyclase"/>
</dbReference>
<reference evidence="1 2" key="1">
    <citation type="submission" date="2020-06" db="EMBL/GenBank/DDBJ databases">
        <authorList>
            <person name="Li R."/>
            <person name="Bekaert M."/>
        </authorList>
    </citation>
    <scope>NUCLEOTIDE SEQUENCE [LARGE SCALE GENOMIC DNA]</scope>
    <source>
        <strain evidence="2">wild</strain>
    </source>
</reference>
<accession>A0A6J7ZZ74</accession>
<evidence type="ECO:0008006" key="3">
    <source>
        <dbReference type="Google" id="ProtNLM"/>
    </source>
</evidence>
<organism evidence="1 2">
    <name type="scientific">Mytilus coruscus</name>
    <name type="common">Sea mussel</name>
    <dbReference type="NCBI Taxonomy" id="42192"/>
    <lineage>
        <taxon>Eukaryota</taxon>
        <taxon>Metazoa</taxon>
        <taxon>Spiralia</taxon>
        <taxon>Lophotrochozoa</taxon>
        <taxon>Mollusca</taxon>
        <taxon>Bivalvia</taxon>
        <taxon>Autobranchia</taxon>
        <taxon>Pteriomorphia</taxon>
        <taxon>Mytilida</taxon>
        <taxon>Mytiloidea</taxon>
        <taxon>Mytilidae</taxon>
        <taxon>Mytilinae</taxon>
        <taxon>Mytilus</taxon>
    </lineage>
</organism>
<dbReference type="Gene3D" id="3.10.10.10">
    <property type="entry name" value="HIV Type 1 Reverse Transcriptase, subunit A, domain 1"/>
    <property type="match status" value="1"/>
</dbReference>
<dbReference type="AlphaFoldDB" id="A0A6J7ZZ74"/>
<dbReference type="OrthoDB" id="6107040at2759"/>
<gene>
    <name evidence="1" type="ORF">MCOR_1550</name>
</gene>
<dbReference type="InterPro" id="IPR053134">
    <property type="entry name" value="RNA-dir_DNA_polymerase"/>
</dbReference>
<proteinExistence type="predicted"/>
<dbReference type="PANTHER" id="PTHR24559:SF444">
    <property type="entry name" value="REVERSE TRANSCRIPTASE DOMAIN-CONTAINING PROTEIN"/>
    <property type="match status" value="1"/>
</dbReference>
<name>A0A6J7ZZ74_MYTCO</name>
<dbReference type="Proteomes" id="UP000507470">
    <property type="component" value="Unassembled WGS sequence"/>
</dbReference>
<dbReference type="InterPro" id="IPR043502">
    <property type="entry name" value="DNA/RNA_pol_sf"/>
</dbReference>
<keyword evidence="2" id="KW-1185">Reference proteome</keyword>
<dbReference type="Gene3D" id="3.30.70.270">
    <property type="match status" value="1"/>
</dbReference>